<proteinExistence type="predicted"/>
<keyword evidence="3" id="KW-0804">Transcription</keyword>
<dbReference type="PROSITE" id="PS01117">
    <property type="entry name" value="HTH_MARR_1"/>
    <property type="match status" value="1"/>
</dbReference>
<keyword evidence="1" id="KW-0805">Transcription regulation</keyword>
<evidence type="ECO:0000259" key="4">
    <source>
        <dbReference type="PROSITE" id="PS50995"/>
    </source>
</evidence>
<evidence type="ECO:0000256" key="1">
    <source>
        <dbReference type="ARBA" id="ARBA00023015"/>
    </source>
</evidence>
<feature type="domain" description="HTH marR-type" evidence="4">
    <location>
        <begin position="18"/>
        <end position="150"/>
    </location>
</feature>
<evidence type="ECO:0000256" key="3">
    <source>
        <dbReference type="ARBA" id="ARBA00023163"/>
    </source>
</evidence>
<dbReference type="RefSeq" id="WP_214159986.1">
    <property type="nucleotide sequence ID" value="NZ_JAHBAY010000017.1"/>
</dbReference>
<dbReference type="InterPro" id="IPR000835">
    <property type="entry name" value="HTH_MarR-typ"/>
</dbReference>
<dbReference type="Gene3D" id="1.10.10.10">
    <property type="entry name" value="Winged helix-like DNA-binding domain superfamily/Winged helix DNA-binding domain"/>
    <property type="match status" value="1"/>
</dbReference>
<reference evidence="5 6" key="1">
    <citation type="submission" date="2021-05" db="EMBL/GenBank/DDBJ databases">
        <title>Kineosporia and Streptomyces sp. nov. two new marine actinobacteria isolated from Coral.</title>
        <authorList>
            <person name="Buangrab K."/>
            <person name="Sutthacheep M."/>
            <person name="Yeemin T."/>
            <person name="Harunari E."/>
            <person name="Igarashi Y."/>
            <person name="Kanchanasin P."/>
            <person name="Tanasupawat S."/>
            <person name="Phongsopitanun W."/>
        </authorList>
    </citation>
    <scope>NUCLEOTIDE SEQUENCE [LARGE SCALE GENOMIC DNA]</scope>
    <source>
        <strain evidence="5 6">J2-2</strain>
    </source>
</reference>
<organism evidence="5 6">
    <name type="scientific">Kineosporia corallincola</name>
    <dbReference type="NCBI Taxonomy" id="2835133"/>
    <lineage>
        <taxon>Bacteria</taxon>
        <taxon>Bacillati</taxon>
        <taxon>Actinomycetota</taxon>
        <taxon>Actinomycetes</taxon>
        <taxon>Kineosporiales</taxon>
        <taxon>Kineosporiaceae</taxon>
        <taxon>Kineosporia</taxon>
    </lineage>
</organism>
<dbReference type="InterPro" id="IPR036388">
    <property type="entry name" value="WH-like_DNA-bd_sf"/>
</dbReference>
<comment type="caution">
    <text evidence="5">The sequence shown here is derived from an EMBL/GenBank/DDBJ whole genome shotgun (WGS) entry which is preliminary data.</text>
</comment>
<sequence length="156" mass="17118">MARGASSEQAGPASPSENGEISHLITRIARAHWSAAAPLLGALGLYPGQELLLMRLWHTDHQTQTDLANGLRLDASTVTRTVQRLERQGLVSRAPSATDGRSMVVALTKEGRALEEPVARAWAQLEARTTTGLSERQRTETLRLLRRIEHNLLQKA</sequence>
<dbReference type="PANTHER" id="PTHR42756:SF1">
    <property type="entry name" value="TRANSCRIPTIONAL REPRESSOR OF EMRAB OPERON"/>
    <property type="match status" value="1"/>
</dbReference>
<evidence type="ECO:0000313" key="6">
    <source>
        <dbReference type="Proteomes" id="UP001197247"/>
    </source>
</evidence>
<dbReference type="SMART" id="SM00347">
    <property type="entry name" value="HTH_MARR"/>
    <property type="match status" value="1"/>
</dbReference>
<protein>
    <submittedName>
        <fullName evidence="5">MarR family transcriptional regulator</fullName>
    </submittedName>
</protein>
<keyword evidence="2" id="KW-0238">DNA-binding</keyword>
<dbReference type="PRINTS" id="PR00598">
    <property type="entry name" value="HTHMARR"/>
</dbReference>
<gene>
    <name evidence="5" type="ORF">KIH74_31150</name>
</gene>
<dbReference type="SUPFAM" id="SSF46785">
    <property type="entry name" value="Winged helix' DNA-binding domain"/>
    <property type="match status" value="1"/>
</dbReference>
<dbReference type="Pfam" id="PF01047">
    <property type="entry name" value="MarR"/>
    <property type="match status" value="1"/>
</dbReference>
<name>A0ABS5TRM4_9ACTN</name>
<dbReference type="InterPro" id="IPR036390">
    <property type="entry name" value="WH_DNA-bd_sf"/>
</dbReference>
<dbReference type="Proteomes" id="UP001197247">
    <property type="component" value="Unassembled WGS sequence"/>
</dbReference>
<keyword evidence="6" id="KW-1185">Reference proteome</keyword>
<dbReference type="InterPro" id="IPR023187">
    <property type="entry name" value="Tscrpt_reg_MarR-type_CS"/>
</dbReference>
<dbReference type="PANTHER" id="PTHR42756">
    <property type="entry name" value="TRANSCRIPTIONAL REGULATOR, MARR"/>
    <property type="match status" value="1"/>
</dbReference>
<accession>A0ABS5TRM4</accession>
<evidence type="ECO:0000256" key="2">
    <source>
        <dbReference type="ARBA" id="ARBA00023125"/>
    </source>
</evidence>
<evidence type="ECO:0000313" key="5">
    <source>
        <dbReference type="EMBL" id="MBT0773445.1"/>
    </source>
</evidence>
<dbReference type="EMBL" id="JAHBAY010000017">
    <property type="protein sequence ID" value="MBT0773445.1"/>
    <property type="molecule type" value="Genomic_DNA"/>
</dbReference>
<dbReference type="PROSITE" id="PS50995">
    <property type="entry name" value="HTH_MARR_2"/>
    <property type="match status" value="1"/>
</dbReference>